<evidence type="ECO:0000256" key="3">
    <source>
        <dbReference type="ARBA" id="ARBA00022490"/>
    </source>
</evidence>
<dbReference type="RefSeq" id="WP_200234766.1">
    <property type="nucleotide sequence ID" value="NZ_NRRV01000009.1"/>
</dbReference>
<organism evidence="19 20">
    <name type="scientific">Thiohalocapsa halophila</name>
    <dbReference type="NCBI Taxonomy" id="69359"/>
    <lineage>
        <taxon>Bacteria</taxon>
        <taxon>Pseudomonadati</taxon>
        <taxon>Pseudomonadota</taxon>
        <taxon>Gammaproteobacteria</taxon>
        <taxon>Chromatiales</taxon>
        <taxon>Chromatiaceae</taxon>
        <taxon>Thiohalocapsa</taxon>
    </lineage>
</organism>
<comment type="subcellular location">
    <subcellularLocation>
        <location evidence="1">Cytoplasm</location>
    </subcellularLocation>
</comment>
<keyword evidence="10" id="KW-0238">DNA-binding</keyword>
<keyword evidence="7" id="KW-0067">ATP-binding</keyword>
<dbReference type="InterPro" id="IPR002078">
    <property type="entry name" value="Sigma_54_int"/>
</dbReference>
<dbReference type="InterPro" id="IPR011006">
    <property type="entry name" value="CheY-like_superfamily"/>
</dbReference>
<keyword evidence="13" id="KW-0535">Nitrogen fixation</keyword>
<evidence type="ECO:0000256" key="1">
    <source>
        <dbReference type="ARBA" id="ARBA00004496"/>
    </source>
</evidence>
<evidence type="ECO:0000256" key="14">
    <source>
        <dbReference type="ARBA" id="ARBA00029881"/>
    </source>
</evidence>
<dbReference type="PROSITE" id="PS00688">
    <property type="entry name" value="SIGMA54_INTERACT_3"/>
    <property type="match status" value="1"/>
</dbReference>
<gene>
    <name evidence="19" type="ORF">CKO31_05335</name>
</gene>
<evidence type="ECO:0000256" key="8">
    <source>
        <dbReference type="ARBA" id="ARBA00023012"/>
    </source>
</evidence>
<evidence type="ECO:0000256" key="10">
    <source>
        <dbReference type="ARBA" id="ARBA00023125"/>
    </source>
</evidence>
<dbReference type="InterPro" id="IPR003593">
    <property type="entry name" value="AAA+_ATPase"/>
</dbReference>
<evidence type="ECO:0000256" key="2">
    <source>
        <dbReference type="ARBA" id="ARBA00019059"/>
    </source>
</evidence>
<dbReference type="SUPFAM" id="SSF52172">
    <property type="entry name" value="CheY-like"/>
    <property type="match status" value="1"/>
</dbReference>
<evidence type="ECO:0000256" key="12">
    <source>
        <dbReference type="ARBA" id="ARBA00023163"/>
    </source>
</evidence>
<sequence length="487" mass="52436">MASVLIADDEPAICRVFSTMLERAGHRALVAADGNQALELVSREAPDVAFLDVRMPGLGGLEALARLRELAPNLPVVVMTAYGTVETALAAIRNGAFDYLGKPIELERLRAVLDRALRAAQASPADASAAQGDAADDETAKLDLVGQGPAMQQLFKLMALLTDNDMPVLIHGESGVGKELVARGLHRHGRRREQPFVAVNCAAIPAELLESELFGHVRGAFTGAVEARSGKLAAAGAGTLLLDEVGELPPPLQVKLLRVLQERCFEPVGEHRPQRLQARLLAATNRDLPREVTAGRFREDLYHRLNTISLHIPPLRQRLEDLPLLARHFLARAAAELERPAPTLAPDALDALRRHHWPGNVRELEHLLRRSLLLSPTPILTAVDLAFAQPEQAPGDSGDAATPDASLTALAQSTAAALDALLLAAPSQHGGSAYSMLVEHVERTLVHEALRRCDNNQVAASRLLGLHRSTLRKKAGLDRTDPTAANE</sequence>
<evidence type="ECO:0000259" key="17">
    <source>
        <dbReference type="PROSITE" id="PS50045"/>
    </source>
</evidence>
<dbReference type="SMART" id="SM00448">
    <property type="entry name" value="REC"/>
    <property type="match status" value="1"/>
</dbReference>
<evidence type="ECO:0000256" key="6">
    <source>
        <dbReference type="ARBA" id="ARBA00022741"/>
    </source>
</evidence>
<dbReference type="SUPFAM" id="SSF46689">
    <property type="entry name" value="Homeodomain-like"/>
    <property type="match status" value="1"/>
</dbReference>
<dbReference type="InterPro" id="IPR058031">
    <property type="entry name" value="AAA_lid_NorR"/>
</dbReference>
<keyword evidence="4" id="KW-0678">Repressor</keyword>
<dbReference type="InterPro" id="IPR025662">
    <property type="entry name" value="Sigma_54_int_dom_ATP-bd_1"/>
</dbReference>
<dbReference type="Gene3D" id="1.10.10.60">
    <property type="entry name" value="Homeodomain-like"/>
    <property type="match status" value="1"/>
</dbReference>
<dbReference type="CDD" id="cd00009">
    <property type="entry name" value="AAA"/>
    <property type="match status" value="1"/>
</dbReference>
<dbReference type="Pfam" id="PF25601">
    <property type="entry name" value="AAA_lid_14"/>
    <property type="match status" value="1"/>
</dbReference>
<dbReference type="PANTHER" id="PTHR32071:SF95">
    <property type="entry name" value="DNA-BINDING TRANSCRIPTIONAL REGULATOR NTRC"/>
    <property type="match status" value="1"/>
</dbReference>
<evidence type="ECO:0000259" key="18">
    <source>
        <dbReference type="PROSITE" id="PS50110"/>
    </source>
</evidence>
<dbReference type="InterPro" id="IPR025944">
    <property type="entry name" value="Sigma_54_int_dom_CS"/>
</dbReference>
<dbReference type="PROSITE" id="PS50045">
    <property type="entry name" value="SIGMA54_INTERACT_4"/>
    <property type="match status" value="1"/>
</dbReference>
<dbReference type="InterPro" id="IPR002197">
    <property type="entry name" value="HTH_Fis"/>
</dbReference>
<dbReference type="SUPFAM" id="SSF52540">
    <property type="entry name" value="P-loop containing nucleoside triphosphate hydrolases"/>
    <property type="match status" value="1"/>
</dbReference>
<dbReference type="Proteomes" id="UP000748752">
    <property type="component" value="Unassembled WGS sequence"/>
</dbReference>
<dbReference type="Pfam" id="PF00158">
    <property type="entry name" value="Sigma54_activat"/>
    <property type="match status" value="1"/>
</dbReference>
<evidence type="ECO:0000256" key="7">
    <source>
        <dbReference type="ARBA" id="ARBA00022840"/>
    </source>
</evidence>
<dbReference type="Gene3D" id="3.40.50.300">
    <property type="entry name" value="P-loop containing nucleotide triphosphate hydrolases"/>
    <property type="match status" value="1"/>
</dbReference>
<protein>
    <recommendedName>
        <fullName evidence="2">DNA-binding transcriptional regulator NtrC</fullName>
    </recommendedName>
    <alternativeName>
        <fullName evidence="14">Nitrogen regulation protein NR(I)</fullName>
    </alternativeName>
    <alternativeName>
        <fullName evidence="15">Nitrogen regulator I</fullName>
    </alternativeName>
</protein>
<evidence type="ECO:0000313" key="20">
    <source>
        <dbReference type="Proteomes" id="UP000748752"/>
    </source>
</evidence>
<dbReference type="PROSITE" id="PS00675">
    <property type="entry name" value="SIGMA54_INTERACT_1"/>
    <property type="match status" value="1"/>
</dbReference>
<keyword evidence="8" id="KW-0902">Two-component regulatory system</keyword>
<keyword evidence="5 16" id="KW-0597">Phosphoprotein</keyword>
<proteinExistence type="predicted"/>
<evidence type="ECO:0000256" key="5">
    <source>
        <dbReference type="ARBA" id="ARBA00022553"/>
    </source>
</evidence>
<comment type="caution">
    <text evidence="19">The sequence shown here is derived from an EMBL/GenBank/DDBJ whole genome shotgun (WGS) entry which is preliminary data.</text>
</comment>
<dbReference type="Pfam" id="PF00072">
    <property type="entry name" value="Response_reg"/>
    <property type="match status" value="1"/>
</dbReference>
<evidence type="ECO:0000256" key="9">
    <source>
        <dbReference type="ARBA" id="ARBA00023015"/>
    </source>
</evidence>
<evidence type="ECO:0000256" key="11">
    <source>
        <dbReference type="ARBA" id="ARBA00023159"/>
    </source>
</evidence>
<keyword evidence="9" id="KW-0805">Transcription regulation</keyword>
<keyword evidence="20" id="KW-1185">Reference proteome</keyword>
<dbReference type="PANTHER" id="PTHR32071">
    <property type="entry name" value="TRANSCRIPTIONAL REGULATORY PROTEIN"/>
    <property type="match status" value="1"/>
</dbReference>
<feature type="domain" description="Response regulatory" evidence="18">
    <location>
        <begin position="3"/>
        <end position="117"/>
    </location>
</feature>
<dbReference type="InterPro" id="IPR027417">
    <property type="entry name" value="P-loop_NTPase"/>
</dbReference>
<feature type="domain" description="Sigma-54 factor interaction" evidence="17">
    <location>
        <begin position="144"/>
        <end position="373"/>
    </location>
</feature>
<evidence type="ECO:0000313" key="19">
    <source>
        <dbReference type="EMBL" id="MBK1630174.1"/>
    </source>
</evidence>
<evidence type="ECO:0000256" key="4">
    <source>
        <dbReference type="ARBA" id="ARBA00022491"/>
    </source>
</evidence>
<evidence type="ECO:0000256" key="16">
    <source>
        <dbReference type="PROSITE-ProRule" id="PRU00169"/>
    </source>
</evidence>
<dbReference type="SMART" id="SM00382">
    <property type="entry name" value="AAA"/>
    <property type="match status" value="1"/>
</dbReference>
<feature type="modified residue" description="4-aspartylphosphate" evidence="16">
    <location>
        <position position="52"/>
    </location>
</feature>
<dbReference type="InterPro" id="IPR001789">
    <property type="entry name" value="Sig_transdc_resp-reg_receiver"/>
</dbReference>
<evidence type="ECO:0000256" key="15">
    <source>
        <dbReference type="ARBA" id="ARBA00031910"/>
    </source>
</evidence>
<dbReference type="EMBL" id="NRRV01000009">
    <property type="protein sequence ID" value="MBK1630174.1"/>
    <property type="molecule type" value="Genomic_DNA"/>
</dbReference>
<dbReference type="Gene3D" id="3.40.50.2300">
    <property type="match status" value="1"/>
</dbReference>
<accession>A0ABS1CF91</accession>
<keyword evidence="6" id="KW-0547">Nucleotide-binding</keyword>
<dbReference type="PROSITE" id="PS50110">
    <property type="entry name" value="RESPONSE_REGULATORY"/>
    <property type="match status" value="1"/>
</dbReference>
<keyword evidence="11" id="KW-0010">Activator</keyword>
<dbReference type="Pfam" id="PF02954">
    <property type="entry name" value="HTH_8"/>
    <property type="match status" value="1"/>
</dbReference>
<dbReference type="InterPro" id="IPR009057">
    <property type="entry name" value="Homeodomain-like_sf"/>
</dbReference>
<keyword evidence="3" id="KW-0963">Cytoplasm</keyword>
<name>A0ABS1CF91_9GAMM</name>
<evidence type="ECO:0000256" key="13">
    <source>
        <dbReference type="ARBA" id="ARBA00023231"/>
    </source>
</evidence>
<keyword evidence="12" id="KW-0804">Transcription</keyword>
<dbReference type="Gene3D" id="1.10.8.60">
    <property type="match status" value="1"/>
</dbReference>
<reference evidence="19 20" key="1">
    <citation type="journal article" date="2020" name="Microorganisms">
        <title>Osmotic Adaptation and Compatible Solute Biosynthesis of Phototrophic Bacteria as Revealed from Genome Analyses.</title>
        <authorList>
            <person name="Imhoff J.F."/>
            <person name="Rahn T."/>
            <person name="Kunzel S."/>
            <person name="Keller A."/>
            <person name="Neulinger S.C."/>
        </authorList>
    </citation>
    <scope>NUCLEOTIDE SEQUENCE [LARGE SCALE GENOMIC DNA]</scope>
    <source>
        <strain evidence="19 20">DSM 6210</strain>
    </source>
</reference>